<evidence type="ECO:0000256" key="1">
    <source>
        <dbReference type="ARBA" id="ARBA00009902"/>
    </source>
</evidence>
<dbReference type="Pfam" id="PF00251">
    <property type="entry name" value="Glyco_hydro_32N"/>
    <property type="match status" value="1"/>
</dbReference>
<dbReference type="InterPro" id="IPR023296">
    <property type="entry name" value="Glyco_hydro_beta-prop_sf"/>
</dbReference>
<proteinExistence type="inferred from homology"/>
<feature type="signal peptide" evidence="4">
    <location>
        <begin position="1"/>
        <end position="21"/>
    </location>
</feature>
<reference evidence="6" key="1">
    <citation type="submission" date="2020-11" db="EMBL/GenBank/DDBJ databases">
        <authorList>
            <consortium name="DOE Joint Genome Institute"/>
            <person name="Ahrendt S."/>
            <person name="Riley R."/>
            <person name="Andreopoulos W."/>
            <person name="Labutti K."/>
            <person name="Pangilinan J."/>
            <person name="Ruiz-Duenas F.J."/>
            <person name="Barrasa J.M."/>
            <person name="Sanchez-Garcia M."/>
            <person name="Camarero S."/>
            <person name="Miyauchi S."/>
            <person name="Serrano A."/>
            <person name="Linde D."/>
            <person name="Babiker R."/>
            <person name="Drula E."/>
            <person name="Ayuso-Fernandez I."/>
            <person name="Pacheco R."/>
            <person name="Padilla G."/>
            <person name="Ferreira P."/>
            <person name="Barriuso J."/>
            <person name="Kellner H."/>
            <person name="Castanera R."/>
            <person name="Alfaro M."/>
            <person name="Ramirez L."/>
            <person name="Pisabarro A.G."/>
            <person name="Kuo A."/>
            <person name="Tritt A."/>
            <person name="Lipzen A."/>
            <person name="He G."/>
            <person name="Yan M."/>
            <person name="Ng V."/>
            <person name="Cullen D."/>
            <person name="Martin F."/>
            <person name="Rosso M.-N."/>
            <person name="Henrissat B."/>
            <person name="Hibbett D."/>
            <person name="Martinez A.T."/>
            <person name="Grigoriev I.V."/>
        </authorList>
    </citation>
    <scope>NUCLEOTIDE SEQUENCE</scope>
    <source>
        <strain evidence="6">ATCC 90797</strain>
    </source>
</reference>
<dbReference type="PANTHER" id="PTHR42800">
    <property type="entry name" value="EXOINULINASE INUD (AFU_ORTHOLOGUE AFUA_5G00480)"/>
    <property type="match status" value="1"/>
</dbReference>
<evidence type="ECO:0000256" key="2">
    <source>
        <dbReference type="ARBA" id="ARBA00022801"/>
    </source>
</evidence>
<accession>A0A9P6DCE2</accession>
<name>A0A9P6DCE2_PLEER</name>
<dbReference type="PROSITE" id="PS00609">
    <property type="entry name" value="GLYCOSYL_HYDROL_F32"/>
    <property type="match status" value="1"/>
</dbReference>
<dbReference type="Proteomes" id="UP000807025">
    <property type="component" value="Unassembled WGS sequence"/>
</dbReference>
<dbReference type="SUPFAM" id="SSF75005">
    <property type="entry name" value="Arabinanase/levansucrase/invertase"/>
    <property type="match status" value="1"/>
</dbReference>
<dbReference type="PANTHER" id="PTHR42800:SF2">
    <property type="entry name" value="INVERTASE-RELATED"/>
    <property type="match status" value="1"/>
</dbReference>
<keyword evidence="3" id="KW-0326">Glycosidase</keyword>
<dbReference type="InterPro" id="IPR018053">
    <property type="entry name" value="Glyco_hydro_32_AS"/>
</dbReference>
<dbReference type="CDD" id="cd18622">
    <property type="entry name" value="GH32_Inu-like"/>
    <property type="match status" value="1"/>
</dbReference>
<evidence type="ECO:0000259" key="5">
    <source>
        <dbReference type="Pfam" id="PF00251"/>
    </source>
</evidence>
<dbReference type="InterPro" id="IPR001362">
    <property type="entry name" value="Glyco_hydro_32"/>
</dbReference>
<comment type="caution">
    <text evidence="6">The sequence shown here is derived from an EMBL/GenBank/DDBJ whole genome shotgun (WGS) entry which is preliminary data.</text>
</comment>
<dbReference type="GO" id="GO:0000324">
    <property type="term" value="C:fungal-type vacuole"/>
    <property type="evidence" value="ECO:0007669"/>
    <property type="project" value="TreeGrafter"/>
</dbReference>
<keyword evidence="4" id="KW-0732">Signal</keyword>
<dbReference type="SUPFAM" id="SSF49899">
    <property type="entry name" value="Concanavalin A-like lectins/glucanases"/>
    <property type="match status" value="1"/>
</dbReference>
<dbReference type="AlphaFoldDB" id="A0A9P6DCE2"/>
<organism evidence="6 7">
    <name type="scientific">Pleurotus eryngii</name>
    <name type="common">Boletus of the steppes</name>
    <dbReference type="NCBI Taxonomy" id="5323"/>
    <lineage>
        <taxon>Eukaryota</taxon>
        <taxon>Fungi</taxon>
        <taxon>Dikarya</taxon>
        <taxon>Basidiomycota</taxon>
        <taxon>Agaricomycotina</taxon>
        <taxon>Agaricomycetes</taxon>
        <taxon>Agaricomycetidae</taxon>
        <taxon>Agaricales</taxon>
        <taxon>Pleurotineae</taxon>
        <taxon>Pleurotaceae</taxon>
        <taxon>Pleurotus</taxon>
    </lineage>
</organism>
<keyword evidence="2" id="KW-0378">Hydrolase</keyword>
<evidence type="ECO:0000256" key="3">
    <source>
        <dbReference type="ARBA" id="ARBA00023295"/>
    </source>
</evidence>
<dbReference type="Gene3D" id="2.60.120.560">
    <property type="entry name" value="Exo-inulinase, domain 1"/>
    <property type="match status" value="1"/>
</dbReference>
<sequence length="551" mass="60072">MLPLKAILLSILAFPAHKACCLMLSPATTPIVNVAGVPTETPIAGDYTGHFRPQVHFSPPVGYMNDPNGLFRDASGTYHLYYQYNPTAIVAGNQHWGHATSTDLYHWTNQPIALFPHLNVTGIFTGSIVIDVNNTSGFFPNQTNGVVAIYTGDGSDDENQRLAFSTDGGFTFEQFSGNPVLAIGSRAFRDPKVIWHKETQIWVMSVAFANDRAIGFFTSPNLRNWTHVSSFTFHIIGDQYECPNMLSVPLLEEDGSVHETMDLLWISINPGAPLGGSISQYFPGHFNGTHFTAVDEEIRLTDFGKDNYAAQFWYGVDGDPLEGGALSIAWASNAQYANDVPTGQSEGWRSSMSLPRRNFLKNDAEIGWTLVSTPFDLRPAMGAELASNNSLGNGMLVAQGGVNESNANTGTFMIAVNITSLNGGGLVNDAAITFIIYSSSSGESLKARQKLSGDHSLILDRSNTRAFTNPGFNPQVETELAFIEEWDVVMTIDRSVWEVFVLGGKRSATLLYFPEGILDRVEVATEGLDEQTQVSVRINELSSTWPVASTA</sequence>
<evidence type="ECO:0000313" key="6">
    <source>
        <dbReference type="EMBL" id="KAF9490345.1"/>
    </source>
</evidence>
<dbReference type="SMART" id="SM00640">
    <property type="entry name" value="Glyco_32"/>
    <property type="match status" value="1"/>
</dbReference>
<evidence type="ECO:0000313" key="7">
    <source>
        <dbReference type="Proteomes" id="UP000807025"/>
    </source>
</evidence>
<dbReference type="InterPro" id="IPR013148">
    <property type="entry name" value="Glyco_hydro_32_N"/>
</dbReference>
<gene>
    <name evidence="6" type="ORF">BDN71DRAFT_1454473</name>
</gene>
<dbReference type="GO" id="GO:0005987">
    <property type="term" value="P:sucrose catabolic process"/>
    <property type="evidence" value="ECO:0007669"/>
    <property type="project" value="TreeGrafter"/>
</dbReference>
<protein>
    <submittedName>
        <fullName evidence="6">Beta-fructofuranosidase</fullName>
    </submittedName>
</protein>
<evidence type="ECO:0000256" key="4">
    <source>
        <dbReference type="SAM" id="SignalP"/>
    </source>
</evidence>
<dbReference type="InterPro" id="IPR013320">
    <property type="entry name" value="ConA-like_dom_sf"/>
</dbReference>
<feature type="chain" id="PRO_5040467175" evidence="4">
    <location>
        <begin position="22"/>
        <end position="551"/>
    </location>
</feature>
<dbReference type="Gene3D" id="2.115.10.20">
    <property type="entry name" value="Glycosyl hydrolase domain, family 43"/>
    <property type="match status" value="1"/>
</dbReference>
<comment type="similarity">
    <text evidence="1">Belongs to the glycosyl hydrolase 32 family.</text>
</comment>
<dbReference type="EMBL" id="MU154644">
    <property type="protein sequence ID" value="KAF9490345.1"/>
    <property type="molecule type" value="Genomic_DNA"/>
</dbReference>
<dbReference type="OrthoDB" id="202537at2759"/>
<feature type="domain" description="Glycosyl hydrolase family 32 N-terminal" evidence="5">
    <location>
        <begin position="56"/>
        <end position="362"/>
    </location>
</feature>
<keyword evidence="7" id="KW-1185">Reference proteome</keyword>
<dbReference type="GO" id="GO:0004575">
    <property type="term" value="F:sucrose alpha-glucosidase activity"/>
    <property type="evidence" value="ECO:0007669"/>
    <property type="project" value="TreeGrafter"/>
</dbReference>